<accession>A0A3P7IN44</accession>
<sequence length="91" mass="10423">MNESNDYVRVGYLTFWGVRKNKYSAAVYLEITDVLPLTEVAGSKNDSVIQFSWFGGDNFLYLPTKNVEIVDEKRAELLFGDLNVFSSMKKE</sequence>
<reference evidence="1 2" key="1">
    <citation type="submission" date="2018-11" db="EMBL/GenBank/DDBJ databases">
        <authorList>
            <consortium name="Pathogen Informatics"/>
        </authorList>
    </citation>
    <scope>NUCLEOTIDE SEQUENCE [LARGE SCALE GENOMIC DNA]</scope>
</reference>
<gene>
    <name evidence="1" type="ORF">SVUK_LOCUS4201</name>
</gene>
<evidence type="ECO:0000313" key="1">
    <source>
        <dbReference type="EMBL" id="VDM69203.1"/>
    </source>
</evidence>
<name>A0A3P7IN44_STRVU</name>
<evidence type="ECO:0000313" key="2">
    <source>
        <dbReference type="Proteomes" id="UP000270094"/>
    </source>
</evidence>
<proteinExistence type="predicted"/>
<evidence type="ECO:0008006" key="3">
    <source>
        <dbReference type="Google" id="ProtNLM"/>
    </source>
</evidence>
<dbReference type="AlphaFoldDB" id="A0A3P7IN44"/>
<keyword evidence="2" id="KW-1185">Reference proteome</keyword>
<dbReference type="EMBL" id="UYYB01011432">
    <property type="protein sequence ID" value="VDM69203.1"/>
    <property type="molecule type" value="Genomic_DNA"/>
</dbReference>
<dbReference type="Proteomes" id="UP000270094">
    <property type="component" value="Unassembled WGS sequence"/>
</dbReference>
<protein>
    <recommendedName>
        <fullName evidence="3">Transmembrane protein 186</fullName>
    </recommendedName>
</protein>
<organism evidence="1 2">
    <name type="scientific">Strongylus vulgaris</name>
    <name type="common">Blood worm</name>
    <dbReference type="NCBI Taxonomy" id="40348"/>
    <lineage>
        <taxon>Eukaryota</taxon>
        <taxon>Metazoa</taxon>
        <taxon>Ecdysozoa</taxon>
        <taxon>Nematoda</taxon>
        <taxon>Chromadorea</taxon>
        <taxon>Rhabditida</taxon>
        <taxon>Rhabditina</taxon>
        <taxon>Rhabditomorpha</taxon>
        <taxon>Strongyloidea</taxon>
        <taxon>Strongylidae</taxon>
        <taxon>Strongylus</taxon>
    </lineage>
</organism>
<dbReference type="OrthoDB" id="6147888at2759"/>